<sequence>MTKMMKKKKILLWYDVEDYVTEEAENALLKLLELMHEYGVRATLKLCTKKYEQLIHNGRTDILELLADHELAFHMTNHSVHPIPSEYLDRMGFAQGALEFERREGQGFARLKSLTGQNLTSYGHPGVAWAPQVFPALRKWGIPTYLDIHDILRVYGQPFWFGGVLCYTKLNNLAHLDKEKKECSLIQSVELMDENDCHEVVFLSMYDHPHELVCTKFWDSANFAYGKNPAYLQPAPLREDGEFERLLEQYRTFFQYVNAHDEIEFVTVQQSMAYEQHRFEPITAEDVRMAARSLGGEAGFFDFHGEWSSASEILNLMARYLTGRAFLPELIYGPEREETSVLTSPVSAKELAEAIFSDTKRIFGYKQLQSLYRVGDNFINPVDAFATLSKAVSEGVSQLEVQSGRLAAADYVSRDIEFGGGWDLWKEDFRAENIIEQTVLQTWTLKPAVF</sequence>
<gene>
    <name evidence="1" type="ORF">CLOSYM_00661</name>
</gene>
<evidence type="ECO:0000313" key="2">
    <source>
        <dbReference type="Proteomes" id="UP000016491"/>
    </source>
</evidence>
<dbReference type="AlphaFoldDB" id="A0ABC9U281"/>
<evidence type="ECO:0008006" key="3">
    <source>
        <dbReference type="Google" id="ProtNLM"/>
    </source>
</evidence>
<name>A0ABC9U281_CLOSY</name>
<dbReference type="InterPro" id="IPR011330">
    <property type="entry name" value="Glyco_hydro/deAcase_b/a-brl"/>
</dbReference>
<protein>
    <recommendedName>
        <fullName evidence="3">NodB homology domain-containing protein</fullName>
    </recommendedName>
</protein>
<dbReference type="Gene3D" id="3.20.20.370">
    <property type="entry name" value="Glycoside hydrolase/deacetylase"/>
    <property type="match status" value="1"/>
</dbReference>
<organism evidence="1 2">
    <name type="scientific">[Clostridium] symbiosum ATCC 14940</name>
    <dbReference type="NCBI Taxonomy" id="411472"/>
    <lineage>
        <taxon>Bacteria</taxon>
        <taxon>Bacillati</taxon>
        <taxon>Bacillota</taxon>
        <taxon>Clostridia</taxon>
        <taxon>Lachnospirales</taxon>
        <taxon>Lachnospiraceae</taxon>
        <taxon>Otoolea</taxon>
    </lineage>
</organism>
<accession>A0ABC9U281</accession>
<evidence type="ECO:0000313" key="1">
    <source>
        <dbReference type="EMBL" id="ERI79808.1"/>
    </source>
</evidence>
<dbReference type="SUPFAM" id="SSF88713">
    <property type="entry name" value="Glycoside hydrolase/deacetylase"/>
    <property type="match status" value="1"/>
</dbReference>
<comment type="caution">
    <text evidence="1">The sequence shown here is derived from an EMBL/GenBank/DDBJ whole genome shotgun (WGS) entry which is preliminary data.</text>
</comment>
<dbReference type="EMBL" id="AWSU01000053">
    <property type="protein sequence ID" value="ERI79808.1"/>
    <property type="molecule type" value="Genomic_DNA"/>
</dbReference>
<proteinExistence type="predicted"/>
<dbReference type="Proteomes" id="UP000016491">
    <property type="component" value="Unassembled WGS sequence"/>
</dbReference>
<reference evidence="1 2" key="1">
    <citation type="submission" date="2013-07" db="EMBL/GenBank/DDBJ databases">
        <authorList>
            <person name="Weinstock G."/>
            <person name="Sodergren E."/>
            <person name="Wylie T."/>
            <person name="Fulton L."/>
            <person name="Fulton R."/>
            <person name="Fronick C."/>
            <person name="O'Laughlin M."/>
            <person name="Godfrey J."/>
            <person name="Miner T."/>
            <person name="Herter B."/>
            <person name="Appelbaum E."/>
            <person name="Cordes M."/>
            <person name="Lek S."/>
            <person name="Wollam A."/>
            <person name="Pepin K.H."/>
            <person name="Palsikar V.B."/>
            <person name="Mitreva M."/>
            <person name="Wilson R.K."/>
        </authorList>
    </citation>
    <scope>NUCLEOTIDE SEQUENCE [LARGE SCALE GENOMIC DNA]</scope>
    <source>
        <strain evidence="1 2">ATCC 14940</strain>
    </source>
</reference>